<dbReference type="GO" id="GO:0019316">
    <property type="term" value="P:D-allose catabolic process"/>
    <property type="evidence" value="ECO:0007669"/>
    <property type="project" value="TreeGrafter"/>
</dbReference>
<organism evidence="6 7">
    <name type="scientific">Oceanidesulfovibrio marinus</name>
    <dbReference type="NCBI Taxonomy" id="370038"/>
    <lineage>
        <taxon>Bacteria</taxon>
        <taxon>Pseudomonadati</taxon>
        <taxon>Thermodesulfobacteriota</taxon>
        <taxon>Desulfovibrionia</taxon>
        <taxon>Desulfovibrionales</taxon>
        <taxon>Desulfovibrionaceae</taxon>
        <taxon>Oceanidesulfovibrio</taxon>
    </lineage>
</organism>
<keyword evidence="8" id="KW-1185">Reference proteome</keyword>
<evidence type="ECO:0000256" key="1">
    <source>
        <dbReference type="ARBA" id="ARBA00008754"/>
    </source>
</evidence>
<reference evidence="6 7" key="1">
    <citation type="submission" date="2018-06" db="EMBL/GenBank/DDBJ databases">
        <title>Complete genome of Desulfovibrio marinus P48SEP.</title>
        <authorList>
            <person name="Crispim J.S."/>
            <person name="Vidigal P.M.P."/>
            <person name="Silva L.C.F."/>
            <person name="Araujo L.C."/>
            <person name="Laguardia C.N."/>
            <person name="Dias R.S."/>
            <person name="Sousa M.P."/>
            <person name="Paula S.O."/>
            <person name="Silva C."/>
        </authorList>
    </citation>
    <scope>NUCLEOTIDE SEQUENCE [LARGE SCALE GENOMIC DNA]</scope>
    <source>
        <strain evidence="6 7">P48SEP</strain>
    </source>
</reference>
<sequence length="155" mass="16512">MDYVCLANIVYLGSDHAGYSLKKEIIDNLDALKVKYEDLGTHTTESCDYPDFAAAVSKAVNGKDDALGILICGTGQGMAMTANRMPGTRAAVCTNEFAARMARAHNDANILCMGERIVGPGLAGSIVQAFLSTAFEGGRHLRRIQRIDALAANES</sequence>
<name>A0A6P1ZMN2_9BACT</name>
<dbReference type="PANTHER" id="PTHR30345">
    <property type="entry name" value="RIBOSE-5-PHOSPHATE ISOMERASE B"/>
    <property type="match status" value="1"/>
</dbReference>
<dbReference type="OrthoDB" id="1778624at2"/>
<dbReference type="PANTHER" id="PTHR30345:SF0">
    <property type="entry name" value="DNA DAMAGE-REPAIR_TOLERATION PROTEIN DRT102"/>
    <property type="match status" value="1"/>
</dbReference>
<proteinExistence type="inferred from homology"/>
<evidence type="ECO:0000256" key="2">
    <source>
        <dbReference type="ARBA" id="ARBA00023235"/>
    </source>
</evidence>
<evidence type="ECO:0000256" key="4">
    <source>
        <dbReference type="PIRSR" id="PIRSR005384-2"/>
    </source>
</evidence>
<dbReference type="GO" id="GO:0004751">
    <property type="term" value="F:ribose-5-phosphate isomerase activity"/>
    <property type="evidence" value="ECO:0007669"/>
    <property type="project" value="UniProtKB-EC"/>
</dbReference>
<dbReference type="Proteomes" id="UP000503251">
    <property type="component" value="Chromosome"/>
</dbReference>
<dbReference type="InterPro" id="IPR003500">
    <property type="entry name" value="RpiB_LacA_LacB"/>
</dbReference>
<evidence type="ECO:0000313" key="7">
    <source>
        <dbReference type="Proteomes" id="UP000434052"/>
    </source>
</evidence>
<feature type="binding site" evidence="4">
    <location>
        <position position="139"/>
    </location>
    <ligand>
        <name>D-ribulose 5-phosphate</name>
        <dbReference type="ChEBI" id="CHEBI:58121"/>
    </ligand>
</feature>
<dbReference type="Proteomes" id="UP000434052">
    <property type="component" value="Unassembled WGS sequence"/>
</dbReference>
<dbReference type="InterPro" id="IPR004785">
    <property type="entry name" value="RpiB"/>
</dbReference>
<dbReference type="EMBL" id="QMIF01000003">
    <property type="protein sequence ID" value="TVM35189.1"/>
    <property type="molecule type" value="Genomic_DNA"/>
</dbReference>
<dbReference type="AlphaFoldDB" id="A0A6P1ZMN2"/>
<feature type="binding site" evidence="4">
    <location>
        <position position="143"/>
    </location>
    <ligand>
        <name>D-ribulose 5-phosphate</name>
        <dbReference type="ChEBI" id="CHEBI:58121"/>
    </ligand>
</feature>
<dbReference type="EMBL" id="CP039543">
    <property type="protein sequence ID" value="QJT08298.1"/>
    <property type="molecule type" value="Genomic_DNA"/>
</dbReference>
<dbReference type="NCBIfam" id="TIGR00689">
    <property type="entry name" value="rpiB_lacA_lacB"/>
    <property type="match status" value="1"/>
</dbReference>
<feature type="active site" description="Proton acceptor" evidence="3">
    <location>
        <position position="72"/>
    </location>
</feature>
<protein>
    <submittedName>
        <fullName evidence="6">Ribose 5-phosphate isomerase B</fullName>
        <ecNumber evidence="6">5.3.1.6</ecNumber>
    </submittedName>
</protein>
<feature type="active site" description="Proton donor" evidence="3">
    <location>
        <position position="105"/>
    </location>
</feature>
<dbReference type="SUPFAM" id="SSF89623">
    <property type="entry name" value="Ribose/Galactose isomerase RpiB/AlsB"/>
    <property type="match status" value="1"/>
</dbReference>
<dbReference type="InterPro" id="IPR036569">
    <property type="entry name" value="RpiB_LacA_LacB_sf"/>
</dbReference>
<feature type="binding site" evidence="4">
    <location>
        <position position="106"/>
    </location>
    <ligand>
        <name>D-ribulose 5-phosphate</name>
        <dbReference type="ChEBI" id="CHEBI:58121"/>
    </ligand>
</feature>
<reference evidence="5 8" key="2">
    <citation type="submission" date="2019-04" db="EMBL/GenBank/DDBJ databases">
        <title>Isolation and culture of sulfate reducing bacteria from the cold seep of the South China Sea.</title>
        <authorList>
            <person name="Sun C."/>
            <person name="Liu R."/>
        </authorList>
    </citation>
    <scope>NUCLEOTIDE SEQUENCE [LARGE SCALE GENOMIC DNA]</scope>
    <source>
        <strain evidence="5 8">CS1</strain>
    </source>
</reference>
<feature type="binding site" evidence="4">
    <location>
        <begin position="15"/>
        <end position="16"/>
    </location>
    <ligand>
        <name>D-ribulose 5-phosphate</name>
        <dbReference type="ChEBI" id="CHEBI:58121"/>
    </ligand>
</feature>
<keyword evidence="2 6" id="KW-0413">Isomerase</keyword>
<dbReference type="EC" id="5.3.1.6" evidence="6"/>
<dbReference type="NCBIfam" id="TIGR01120">
    <property type="entry name" value="rpiB"/>
    <property type="match status" value="1"/>
</dbReference>
<dbReference type="Gene3D" id="3.40.1400.10">
    <property type="entry name" value="Sugar-phosphate isomerase, RpiB/LacA/LacB"/>
    <property type="match status" value="1"/>
</dbReference>
<feature type="binding site" evidence="4">
    <location>
        <position position="116"/>
    </location>
    <ligand>
        <name>D-ribulose 5-phosphate</name>
        <dbReference type="ChEBI" id="CHEBI:58121"/>
    </ligand>
</feature>
<feature type="binding site" evidence="4">
    <location>
        <begin position="73"/>
        <end position="77"/>
    </location>
    <ligand>
        <name>D-ribulose 5-phosphate</name>
        <dbReference type="ChEBI" id="CHEBI:58121"/>
    </ligand>
</feature>
<gene>
    <name evidence="6" type="primary">rpiB</name>
    <name evidence="6" type="ORF">DQK91_07290</name>
    <name evidence="5" type="ORF">E8L03_04865</name>
</gene>
<evidence type="ECO:0000313" key="5">
    <source>
        <dbReference type="EMBL" id="QJT08298.1"/>
    </source>
</evidence>
<dbReference type="NCBIfam" id="NF004051">
    <property type="entry name" value="PRK05571.1"/>
    <property type="match status" value="1"/>
</dbReference>
<dbReference type="Pfam" id="PF02502">
    <property type="entry name" value="LacAB_rpiB"/>
    <property type="match status" value="1"/>
</dbReference>
<dbReference type="GO" id="GO:0009052">
    <property type="term" value="P:pentose-phosphate shunt, non-oxidative branch"/>
    <property type="evidence" value="ECO:0007669"/>
    <property type="project" value="TreeGrafter"/>
</dbReference>
<evidence type="ECO:0000313" key="8">
    <source>
        <dbReference type="Proteomes" id="UP000503251"/>
    </source>
</evidence>
<accession>A0A6P1ZMN2</accession>
<comment type="similarity">
    <text evidence="1">Belongs to the LacAB/RpiB family.</text>
</comment>
<evidence type="ECO:0000256" key="3">
    <source>
        <dbReference type="PIRSR" id="PIRSR005384-1"/>
    </source>
</evidence>
<evidence type="ECO:0000313" key="6">
    <source>
        <dbReference type="EMBL" id="TVM35189.1"/>
    </source>
</evidence>
<dbReference type="PIRSF" id="PIRSF005384">
    <property type="entry name" value="RpiB_LacA_B"/>
    <property type="match status" value="1"/>
</dbReference>